<evidence type="ECO:0000256" key="1">
    <source>
        <dbReference type="ARBA" id="ARBA00001974"/>
    </source>
</evidence>
<feature type="binding site" evidence="6">
    <location>
        <position position="341"/>
    </location>
    <ligand>
        <name>D-dopa</name>
        <dbReference type="ChEBI" id="CHEBI:149689"/>
    </ligand>
</feature>
<dbReference type="GO" id="GO:0019478">
    <property type="term" value="P:D-amino acid catabolic process"/>
    <property type="evidence" value="ECO:0007669"/>
    <property type="project" value="TreeGrafter"/>
</dbReference>
<evidence type="ECO:0000256" key="5">
    <source>
        <dbReference type="ARBA" id="ARBA00023002"/>
    </source>
</evidence>
<dbReference type="PIRSF" id="PIRSF000189">
    <property type="entry name" value="D-aa_oxidase"/>
    <property type="match status" value="1"/>
</dbReference>
<dbReference type="PROSITE" id="PS00677">
    <property type="entry name" value="DAO"/>
    <property type="match status" value="1"/>
</dbReference>
<feature type="binding site" evidence="6">
    <location>
        <position position="240"/>
    </location>
    <ligand>
        <name>D-dopa</name>
        <dbReference type="ChEBI" id="CHEBI:149689"/>
    </ligand>
</feature>
<keyword evidence="4 6" id="KW-0274">FAD</keyword>
<dbReference type="Gene3D" id="3.40.50.720">
    <property type="entry name" value="NAD(P)-binding Rossmann-like Domain"/>
    <property type="match status" value="1"/>
</dbReference>
<feature type="binding site" evidence="6">
    <location>
        <position position="193"/>
    </location>
    <ligand>
        <name>FAD</name>
        <dbReference type="ChEBI" id="CHEBI:57692"/>
    </ligand>
</feature>
<comment type="similarity">
    <text evidence="2">Belongs to the DAMOX/DASOX family.</text>
</comment>
<dbReference type="Pfam" id="PF01266">
    <property type="entry name" value="DAO"/>
    <property type="match status" value="1"/>
</dbReference>
<reference evidence="8 9" key="1">
    <citation type="submission" date="2016-01" db="EMBL/GenBank/DDBJ databases">
        <title>Biosynthesis of antibiotic leucinostatins and their inhibition on Phytophthora in bio-control Purpureocillium lilacinum.</title>
        <authorList>
            <person name="Wang G."/>
            <person name="Liu Z."/>
            <person name="Lin R."/>
            <person name="Li E."/>
            <person name="Mao Z."/>
            <person name="Ling J."/>
            <person name="Yin W."/>
            <person name="Xie B."/>
        </authorList>
    </citation>
    <scope>NUCLEOTIDE SEQUENCE [LARGE SCALE GENOMIC DNA]</scope>
    <source>
        <strain evidence="8">PLBJ-1</strain>
    </source>
</reference>
<comment type="caution">
    <text evidence="8">The sequence shown here is derived from an EMBL/GenBank/DDBJ whole genome shotgun (WGS) entry which is preliminary data.</text>
</comment>
<dbReference type="Proteomes" id="UP000078240">
    <property type="component" value="Unassembled WGS sequence"/>
</dbReference>
<dbReference type="SUPFAM" id="SSF51971">
    <property type="entry name" value="Nucleotide-binding domain"/>
    <property type="match status" value="1"/>
</dbReference>
<name>A0A179HEY6_PURLI</name>
<dbReference type="InterPro" id="IPR023209">
    <property type="entry name" value="DAO"/>
</dbReference>
<dbReference type="InterPro" id="IPR006076">
    <property type="entry name" value="FAD-dep_OxRdtase"/>
</dbReference>
<dbReference type="AlphaFoldDB" id="A0A179HEY6"/>
<dbReference type="GO" id="GO:0003884">
    <property type="term" value="F:D-amino-acid oxidase activity"/>
    <property type="evidence" value="ECO:0007669"/>
    <property type="project" value="InterPro"/>
</dbReference>
<evidence type="ECO:0000259" key="7">
    <source>
        <dbReference type="Pfam" id="PF01266"/>
    </source>
</evidence>
<dbReference type="InterPro" id="IPR006181">
    <property type="entry name" value="D-amino_acid_oxidase_CS"/>
</dbReference>
<dbReference type="EMBL" id="LSBH01000001">
    <property type="protein sequence ID" value="OAQ88080.1"/>
    <property type="molecule type" value="Genomic_DNA"/>
</dbReference>
<evidence type="ECO:0000256" key="2">
    <source>
        <dbReference type="ARBA" id="ARBA00006730"/>
    </source>
</evidence>
<evidence type="ECO:0000256" key="4">
    <source>
        <dbReference type="ARBA" id="ARBA00022827"/>
    </source>
</evidence>
<organism evidence="8 9">
    <name type="scientific">Purpureocillium lilacinum</name>
    <name type="common">Paecilomyces lilacinus</name>
    <dbReference type="NCBI Taxonomy" id="33203"/>
    <lineage>
        <taxon>Eukaryota</taxon>
        <taxon>Fungi</taxon>
        <taxon>Dikarya</taxon>
        <taxon>Ascomycota</taxon>
        <taxon>Pezizomycotina</taxon>
        <taxon>Sordariomycetes</taxon>
        <taxon>Hypocreomycetidae</taxon>
        <taxon>Hypocreales</taxon>
        <taxon>Ophiocordycipitaceae</taxon>
        <taxon>Purpureocillium</taxon>
    </lineage>
</organism>
<protein>
    <submittedName>
        <fullName evidence="8">D-amino-acid oxidase</fullName>
    </submittedName>
</protein>
<dbReference type="GO" id="GO:0005737">
    <property type="term" value="C:cytoplasm"/>
    <property type="evidence" value="ECO:0007669"/>
    <property type="project" value="TreeGrafter"/>
</dbReference>
<keyword evidence="5" id="KW-0560">Oxidoreductase</keyword>
<evidence type="ECO:0000313" key="9">
    <source>
        <dbReference type="Proteomes" id="UP000078240"/>
    </source>
</evidence>
<evidence type="ECO:0000313" key="8">
    <source>
        <dbReference type="EMBL" id="OAQ88080.1"/>
    </source>
</evidence>
<proteinExistence type="inferred from homology"/>
<gene>
    <name evidence="8" type="ORF">VFPBJ_02121</name>
</gene>
<feature type="binding site" evidence="6">
    <location>
        <position position="305"/>
    </location>
    <ligand>
        <name>D-dopa</name>
        <dbReference type="ChEBI" id="CHEBI:149689"/>
    </ligand>
</feature>
<evidence type="ECO:0000256" key="3">
    <source>
        <dbReference type="ARBA" id="ARBA00022630"/>
    </source>
</evidence>
<dbReference type="PANTHER" id="PTHR11530:SF16">
    <property type="entry name" value="D-AMINO ACID OXIDASE (AFU_ORTHOLOGUE AFUA_5G11290)"/>
    <property type="match status" value="1"/>
</dbReference>
<dbReference type="Gene3D" id="3.30.9.10">
    <property type="entry name" value="D-Amino Acid Oxidase, subunit A, domain 2"/>
    <property type="match status" value="1"/>
</dbReference>
<dbReference type="PANTHER" id="PTHR11530">
    <property type="entry name" value="D-AMINO ACID OXIDASE"/>
    <property type="match status" value="1"/>
</dbReference>
<comment type="cofactor">
    <cofactor evidence="1 6">
        <name>FAD</name>
        <dbReference type="ChEBI" id="CHEBI:57692"/>
    </cofactor>
</comment>
<dbReference type="SUPFAM" id="SSF54373">
    <property type="entry name" value="FAD-linked reductases, C-terminal domain"/>
    <property type="match status" value="1"/>
</dbReference>
<evidence type="ECO:0000256" key="6">
    <source>
        <dbReference type="PIRSR" id="PIRSR000189-1"/>
    </source>
</evidence>
<keyword evidence="3" id="KW-0285">Flavoprotein</keyword>
<accession>A0A179HEY6</accession>
<sequence length="377" mass="41096">MESTIVVVGAGVSGLTSALLLARVNAGSITVVGKHMPGDYDIEYASPWAGANFSPMARKSHNRWEIRTWPELKRLAEEVPEAGIHLQKYRIYRREKDMEGGLCIADPMFDADPWYKGMFPDYRELGADEIIPGHDSGREFTSVCINTATYLQWLLGQCLKCGVVVRRAVLTHLAEARELSHTGRPADVIVNATGLGSARLGGVQDTAMTPARGQTVLVRNECTPMVSTSGTDDGNAEILYVMQRAGGGGTILGGTYDLGNWESAPDPNIAVRIMRRAVEACPHLVGGAGRGIEALSIVRHNVGLRPYRPFGVRIERERLLSWKERDKAEAPWVVHNYGHAGWGYQGSYGCAELVVELVGQCLHDKAAAAFEGRPKSN</sequence>
<dbReference type="GO" id="GO:0071949">
    <property type="term" value="F:FAD binding"/>
    <property type="evidence" value="ECO:0007669"/>
    <property type="project" value="InterPro"/>
</dbReference>
<feature type="domain" description="FAD dependent oxidoreductase" evidence="7">
    <location>
        <begin position="5"/>
        <end position="357"/>
    </location>
</feature>